<dbReference type="EMBL" id="JBHULC010000004">
    <property type="protein sequence ID" value="MFD2519971.1"/>
    <property type="molecule type" value="Genomic_DNA"/>
</dbReference>
<name>A0ABW5J1W3_9BACT</name>
<sequence>MSTIEKDLKLNYPKLTDFERLSLAIQIQRNQILSAGFVVNSSSPNGLEAIGIALGYSNNSFSGNINERLSEITAALEDIKVNN</sequence>
<evidence type="ECO:0000313" key="1">
    <source>
        <dbReference type="EMBL" id="MFD2519971.1"/>
    </source>
</evidence>
<comment type="caution">
    <text evidence="1">The sequence shown here is derived from an EMBL/GenBank/DDBJ whole genome shotgun (WGS) entry which is preliminary data.</text>
</comment>
<proteinExistence type="predicted"/>
<gene>
    <name evidence="1" type="ORF">ACFSR2_03685</name>
</gene>
<accession>A0ABW5J1W3</accession>
<protein>
    <submittedName>
        <fullName evidence="1">Uncharacterized protein</fullName>
    </submittedName>
</protein>
<reference evidence="2" key="1">
    <citation type="journal article" date="2019" name="Int. J. Syst. Evol. Microbiol.">
        <title>The Global Catalogue of Microorganisms (GCM) 10K type strain sequencing project: providing services to taxonomists for standard genome sequencing and annotation.</title>
        <authorList>
            <consortium name="The Broad Institute Genomics Platform"/>
            <consortium name="The Broad Institute Genome Sequencing Center for Infectious Disease"/>
            <person name="Wu L."/>
            <person name="Ma J."/>
        </authorList>
    </citation>
    <scope>NUCLEOTIDE SEQUENCE [LARGE SCALE GENOMIC DNA]</scope>
    <source>
        <strain evidence="2">KCTC 52344</strain>
    </source>
</reference>
<evidence type="ECO:0000313" key="2">
    <source>
        <dbReference type="Proteomes" id="UP001597510"/>
    </source>
</evidence>
<organism evidence="1 2">
    <name type="scientific">Emticicia soli</name>
    <dbReference type="NCBI Taxonomy" id="2027878"/>
    <lineage>
        <taxon>Bacteria</taxon>
        <taxon>Pseudomonadati</taxon>
        <taxon>Bacteroidota</taxon>
        <taxon>Cytophagia</taxon>
        <taxon>Cytophagales</taxon>
        <taxon>Leadbetterellaceae</taxon>
        <taxon>Emticicia</taxon>
    </lineage>
</organism>
<dbReference type="Proteomes" id="UP001597510">
    <property type="component" value="Unassembled WGS sequence"/>
</dbReference>
<keyword evidence="2" id="KW-1185">Reference proteome</keyword>